<name>A0AAP0P513_9MAGN</name>
<accession>A0AAP0P513</accession>
<dbReference type="Pfam" id="PF00400">
    <property type="entry name" value="WD40"/>
    <property type="match status" value="3"/>
</dbReference>
<evidence type="ECO:0000256" key="5">
    <source>
        <dbReference type="SAM" id="Phobius"/>
    </source>
</evidence>
<dbReference type="InterPro" id="IPR019775">
    <property type="entry name" value="WD40_repeat_CS"/>
</dbReference>
<evidence type="ECO:0000313" key="7">
    <source>
        <dbReference type="EMBL" id="KAK9128590.1"/>
    </source>
</evidence>
<gene>
    <name evidence="7" type="ORF">Syun_017387</name>
</gene>
<feature type="domain" description="C3H1-type" evidence="6">
    <location>
        <begin position="345"/>
        <end position="371"/>
    </location>
</feature>
<keyword evidence="2" id="KW-0677">Repeat</keyword>
<feature type="transmembrane region" description="Helical" evidence="5">
    <location>
        <begin position="314"/>
        <end position="335"/>
    </location>
</feature>
<comment type="caution">
    <text evidence="7">The sequence shown here is derived from an EMBL/GenBank/DDBJ whole genome shotgun (WGS) entry which is preliminary data.</text>
</comment>
<dbReference type="PANTHER" id="PTHR44489:SF14">
    <property type="entry name" value="ZINC FINGER CCCH DOMAIN-CONTAINING PROTEIN 59-RELATED"/>
    <property type="match status" value="1"/>
</dbReference>
<dbReference type="PROSITE" id="PS50294">
    <property type="entry name" value="WD_REPEATS_REGION"/>
    <property type="match status" value="2"/>
</dbReference>
<feature type="repeat" description="WD" evidence="3">
    <location>
        <begin position="672"/>
        <end position="712"/>
    </location>
</feature>
<keyword evidence="5" id="KW-1133">Transmembrane helix</keyword>
<evidence type="ECO:0000256" key="3">
    <source>
        <dbReference type="PROSITE-ProRule" id="PRU00221"/>
    </source>
</evidence>
<dbReference type="InterPro" id="IPR015943">
    <property type="entry name" value="WD40/YVTN_repeat-like_dom_sf"/>
</dbReference>
<keyword evidence="4" id="KW-0863">Zinc-finger</keyword>
<feature type="domain" description="C3H1-type" evidence="6">
    <location>
        <begin position="511"/>
        <end position="538"/>
    </location>
</feature>
<keyword evidence="5" id="KW-0472">Membrane</keyword>
<evidence type="ECO:0000256" key="2">
    <source>
        <dbReference type="ARBA" id="ARBA00022737"/>
    </source>
</evidence>
<keyword evidence="8" id="KW-1185">Reference proteome</keyword>
<dbReference type="EMBL" id="JBBNAF010000007">
    <property type="protein sequence ID" value="KAK9128590.1"/>
    <property type="molecule type" value="Genomic_DNA"/>
</dbReference>
<dbReference type="AlphaFoldDB" id="A0AAP0P513"/>
<dbReference type="SMART" id="SM00320">
    <property type="entry name" value="WD40"/>
    <property type="match status" value="4"/>
</dbReference>
<reference evidence="7 8" key="1">
    <citation type="submission" date="2024-01" db="EMBL/GenBank/DDBJ databases">
        <title>Genome assemblies of Stephania.</title>
        <authorList>
            <person name="Yang L."/>
        </authorList>
    </citation>
    <scope>NUCLEOTIDE SEQUENCE [LARGE SCALE GENOMIC DNA]</scope>
    <source>
        <strain evidence="7">YNDBR</strain>
        <tissue evidence="7">Leaf</tissue>
    </source>
</reference>
<sequence>MRSSIVSVSLLGEADVWLCTTVASMWMLWSAVDVKVSESVGVHASEYQSYSRHRHILFEGLEMIRGKRGLDDRGKERIAFPPFAQAVARDKVRDPVECADRDNDLVMHRGKDMDMFQLERDFNVLYGYVALAYIDGKRQMACSLLGGRGGAQLVTEEPGLSRRSLALQSKMGVWPWAGKSRLWDPLVEMRMYESRVEMLIVEKRIRGEFGEPKHERGRASSRMPTVPMKLDLVLVFLVSSYFVVSSLVMMMMRKLEFLRSTIVTIDQVVVVRVLFSSVRQLSRIDESVYNNTNITVSSMISSMNWRICDGNYKISHYLSIYLSMSCALVLLAMSFNGGRRRIQAYQSQKVCRYWREGRCNRNPCPFLHSELPDNNKTASKLPSHSKNALKKNVSAFQATAGNKQNANFSYNQHFSPKYVREPSTHVNSNQPCPAKWIPGKEVGGKSNQHCSRKWVREDDKGRDLITHVNSVRQCSAKQMPCEENPNARVKYSDQLSSHCARANEASKAPQKIQDKCCENWMLGKCTYEDNCRYQHQWSIGDGFSQVIELSGHDKDVSAIVLPLDSDKLFSGSKDGTLCIWDCNTGKCGSVFKMGAEIGCMISEGPWLFVGGPNVIKAMNSQTGADLILSGTFGQIHSLKVGNDMLFAGTQDGTILAWKYSDSIKSFELAASLKGHNLAVVSLFVGAGKMLYSASMDHTIRVWDLETLQCIEVLTEHTDAVTCVIGFDRCLLSCSLDQTIKGLRLLHGVHDGDGRPVLMCSCNDKTMRLYDLPSFEERGRIFSVEEIQAVDILDRSMFFTGDGTGKIRWRKFALLNPSNENCSSLAMECGCGFAVSKDQKEDADDF</sequence>
<dbReference type="Proteomes" id="UP001420932">
    <property type="component" value="Unassembled WGS sequence"/>
</dbReference>
<keyword evidence="1 3" id="KW-0853">WD repeat</keyword>
<evidence type="ECO:0000256" key="4">
    <source>
        <dbReference type="PROSITE-ProRule" id="PRU00723"/>
    </source>
</evidence>
<dbReference type="PROSITE" id="PS50082">
    <property type="entry name" value="WD_REPEATS_2"/>
    <property type="match status" value="2"/>
</dbReference>
<dbReference type="PROSITE" id="PS00678">
    <property type="entry name" value="WD_REPEATS_1"/>
    <property type="match status" value="1"/>
</dbReference>
<dbReference type="SUPFAM" id="SSF50978">
    <property type="entry name" value="WD40 repeat-like"/>
    <property type="match status" value="1"/>
</dbReference>
<feature type="repeat" description="WD" evidence="3">
    <location>
        <begin position="549"/>
        <end position="590"/>
    </location>
</feature>
<keyword evidence="5" id="KW-0812">Transmembrane</keyword>
<feature type="transmembrane region" description="Helical" evidence="5">
    <location>
        <begin position="232"/>
        <end position="251"/>
    </location>
</feature>
<dbReference type="InterPro" id="IPR000571">
    <property type="entry name" value="Znf_CCCH"/>
</dbReference>
<dbReference type="GO" id="GO:0008270">
    <property type="term" value="F:zinc ion binding"/>
    <property type="evidence" value="ECO:0007669"/>
    <property type="project" value="UniProtKB-KW"/>
</dbReference>
<feature type="zinc finger region" description="C3H1-type" evidence="4">
    <location>
        <begin position="345"/>
        <end position="371"/>
    </location>
</feature>
<dbReference type="InterPro" id="IPR044715">
    <property type="entry name" value="WDR86-like"/>
</dbReference>
<dbReference type="PANTHER" id="PTHR44489">
    <property type="match status" value="1"/>
</dbReference>
<feature type="zinc finger region" description="C3H1-type" evidence="4">
    <location>
        <begin position="511"/>
        <end position="538"/>
    </location>
</feature>
<dbReference type="SMART" id="SM00356">
    <property type="entry name" value="ZnF_C3H1"/>
    <property type="match status" value="2"/>
</dbReference>
<dbReference type="PROSITE" id="PS50103">
    <property type="entry name" value="ZF_C3H1"/>
    <property type="match status" value="2"/>
</dbReference>
<evidence type="ECO:0000259" key="6">
    <source>
        <dbReference type="PROSITE" id="PS50103"/>
    </source>
</evidence>
<keyword evidence="4" id="KW-0862">Zinc</keyword>
<protein>
    <recommendedName>
        <fullName evidence="6">C3H1-type domain-containing protein</fullName>
    </recommendedName>
</protein>
<dbReference type="Gene3D" id="2.130.10.10">
    <property type="entry name" value="YVTN repeat-like/Quinoprotein amine dehydrogenase"/>
    <property type="match status" value="2"/>
</dbReference>
<proteinExistence type="predicted"/>
<dbReference type="InterPro" id="IPR036322">
    <property type="entry name" value="WD40_repeat_dom_sf"/>
</dbReference>
<organism evidence="7 8">
    <name type="scientific">Stephania yunnanensis</name>
    <dbReference type="NCBI Taxonomy" id="152371"/>
    <lineage>
        <taxon>Eukaryota</taxon>
        <taxon>Viridiplantae</taxon>
        <taxon>Streptophyta</taxon>
        <taxon>Embryophyta</taxon>
        <taxon>Tracheophyta</taxon>
        <taxon>Spermatophyta</taxon>
        <taxon>Magnoliopsida</taxon>
        <taxon>Ranunculales</taxon>
        <taxon>Menispermaceae</taxon>
        <taxon>Menispermoideae</taxon>
        <taxon>Cissampelideae</taxon>
        <taxon>Stephania</taxon>
    </lineage>
</organism>
<evidence type="ECO:0000256" key="1">
    <source>
        <dbReference type="ARBA" id="ARBA00022574"/>
    </source>
</evidence>
<dbReference type="InterPro" id="IPR001680">
    <property type="entry name" value="WD40_rpt"/>
</dbReference>
<keyword evidence="4" id="KW-0479">Metal-binding</keyword>
<evidence type="ECO:0000313" key="8">
    <source>
        <dbReference type="Proteomes" id="UP001420932"/>
    </source>
</evidence>